<dbReference type="HOGENOM" id="CLU_1432979_0_0_6"/>
<dbReference type="KEGG" id="mpur:MARPU_05360"/>
<protein>
    <recommendedName>
        <fullName evidence="1">N-acyl amino acid synthase FeeM catalytic core domain-containing protein</fullName>
    </recommendedName>
</protein>
<gene>
    <name evidence="2" type="ORF">MARPU_05360</name>
</gene>
<name>W0E3G6_MARPU</name>
<dbReference type="SUPFAM" id="SSF55729">
    <property type="entry name" value="Acyl-CoA N-acyltransferases (Nat)"/>
    <property type="match status" value="1"/>
</dbReference>
<feature type="domain" description="N-acyl amino acid synthase FeeM catalytic core" evidence="1">
    <location>
        <begin position="15"/>
        <end position="154"/>
    </location>
</feature>
<sequence length="189" mass="21398">MYIVEEGRYGGVPLPTAKLTDRFDRLGGVRHILAYDREQPVAAIRVNLETGHGLPPETHFDFRGAIAALRDQQPGGRYLAASGSMLVIRGPWRRRYNILRALFRAATHCFQHWGATHVILNSTPRLTPLYRRIGFRPIHEPLWIPEIGDHVVPMIGRVEDCGRHAFAQGRYIPQLDYTPAFGRAGRKAL</sequence>
<proteinExistence type="predicted"/>
<dbReference type="InterPro" id="IPR016181">
    <property type="entry name" value="Acyl_CoA_acyltransferase"/>
</dbReference>
<keyword evidence="3" id="KW-1185">Reference proteome</keyword>
<dbReference type="AlphaFoldDB" id="W0E3G6"/>
<evidence type="ECO:0000313" key="2">
    <source>
        <dbReference type="EMBL" id="AHF05395.1"/>
    </source>
</evidence>
<accession>W0E3G6</accession>
<dbReference type="EMBL" id="CP007031">
    <property type="protein sequence ID" value="AHF05395.1"/>
    <property type="molecule type" value="Genomic_DNA"/>
</dbReference>
<dbReference type="Gene3D" id="3.40.630.30">
    <property type="match status" value="1"/>
</dbReference>
<evidence type="ECO:0000259" key="1">
    <source>
        <dbReference type="Pfam" id="PF21926"/>
    </source>
</evidence>
<reference evidence="2 3" key="1">
    <citation type="submission" date="2013-12" db="EMBL/GenBank/DDBJ databases">
        <authorList>
            <consortium name="DOE Joint Genome Institute"/>
            <person name="Bryant D.A."/>
            <person name="Huntemann M."/>
            <person name="Han J."/>
            <person name="Chen A."/>
            <person name="Kyrpides N."/>
            <person name="Mavromatis K."/>
            <person name="Markowitz V."/>
            <person name="Palaniappan K."/>
            <person name="Ivanova N."/>
            <person name="Schaumberg A."/>
            <person name="Pati A."/>
            <person name="Liolios K."/>
            <person name="Nordberg H.P."/>
            <person name="Cantor M.N."/>
            <person name="Hua S.X."/>
            <person name="Woyke T."/>
        </authorList>
    </citation>
    <scope>NUCLEOTIDE SEQUENCE [LARGE SCALE GENOMIC DNA]</scope>
    <source>
        <strain evidence="2 3">984</strain>
    </source>
</reference>
<evidence type="ECO:0000313" key="3">
    <source>
        <dbReference type="Proteomes" id="UP000005275"/>
    </source>
</evidence>
<dbReference type="STRING" id="765910.MARPU_05360"/>
<dbReference type="Proteomes" id="UP000005275">
    <property type="component" value="Chromosome"/>
</dbReference>
<dbReference type="InterPro" id="IPR054597">
    <property type="entry name" value="FeeM_cat"/>
</dbReference>
<dbReference type="Pfam" id="PF21926">
    <property type="entry name" value="FeeM"/>
    <property type="match status" value="1"/>
</dbReference>
<dbReference type="eggNOG" id="ENOG50349YR">
    <property type="taxonomic scope" value="Bacteria"/>
</dbReference>
<organism evidence="2 3">
    <name type="scientific">Marichromatium purpuratum 984</name>
    <dbReference type="NCBI Taxonomy" id="765910"/>
    <lineage>
        <taxon>Bacteria</taxon>
        <taxon>Pseudomonadati</taxon>
        <taxon>Pseudomonadota</taxon>
        <taxon>Gammaproteobacteria</taxon>
        <taxon>Chromatiales</taxon>
        <taxon>Chromatiaceae</taxon>
        <taxon>Marichromatium</taxon>
    </lineage>
</organism>